<name>F7NPG7_9FIRM</name>
<evidence type="ECO:0000313" key="2">
    <source>
        <dbReference type="Proteomes" id="UP000003240"/>
    </source>
</evidence>
<comment type="caution">
    <text evidence="1">The sequence shown here is derived from an EMBL/GenBank/DDBJ whole genome shotgun (WGS) entry which is preliminary data.</text>
</comment>
<evidence type="ECO:0000313" key="1">
    <source>
        <dbReference type="EMBL" id="EGO62129.1"/>
    </source>
</evidence>
<gene>
    <name evidence="1" type="ORF">ALO_20062</name>
</gene>
<dbReference type="OrthoDB" id="9803979at2"/>
<dbReference type="AlphaFoldDB" id="F7NPG7"/>
<keyword evidence="2" id="KW-1185">Reference proteome</keyword>
<dbReference type="EMBL" id="AFGF01000241">
    <property type="protein sequence ID" value="EGO62129.1"/>
    <property type="molecule type" value="Genomic_DNA"/>
</dbReference>
<organism evidence="1 2">
    <name type="scientific">Acetonema longum DSM 6540</name>
    <dbReference type="NCBI Taxonomy" id="1009370"/>
    <lineage>
        <taxon>Bacteria</taxon>
        <taxon>Bacillati</taxon>
        <taxon>Bacillota</taxon>
        <taxon>Negativicutes</taxon>
        <taxon>Acetonemataceae</taxon>
        <taxon>Acetonema</taxon>
    </lineage>
</organism>
<dbReference type="eggNOG" id="ENOG5031AQA">
    <property type="taxonomic scope" value="Bacteria"/>
</dbReference>
<dbReference type="STRING" id="1009370.ALO_20062"/>
<proteinExistence type="predicted"/>
<reference evidence="1 2" key="1">
    <citation type="journal article" date="2011" name="EMBO J.">
        <title>Structural diversity of bacterial flagellar motors.</title>
        <authorList>
            <person name="Chen S."/>
            <person name="Beeby M."/>
            <person name="Murphy G.E."/>
            <person name="Leadbetter J.R."/>
            <person name="Hendrixson D.R."/>
            <person name="Briegel A."/>
            <person name="Li Z."/>
            <person name="Shi J."/>
            <person name="Tocheva E.I."/>
            <person name="Muller A."/>
            <person name="Dobro M.J."/>
            <person name="Jensen G.J."/>
        </authorList>
    </citation>
    <scope>NUCLEOTIDE SEQUENCE [LARGE SCALE GENOMIC DNA]</scope>
    <source>
        <strain evidence="1 2">DSM 6540</strain>
    </source>
</reference>
<accession>F7NPG7</accession>
<sequence length="163" mass="18078">MALLTGDEHFTFGGMPTNYLLNDFWAWQASDLLNIALRGALAEFIVAKALNLNITESRKEWEAFDLLYEGIGESGGRIEVKSSAFLQFWEQKAYSRIQFSIRPALTWSSANGFNGEAKRQSDLYVFCLFNAMDNVTANPLNLISGKAEPSNSIFPSGPRPADG</sequence>
<protein>
    <submittedName>
        <fullName evidence="1">Uncharacterized protein</fullName>
    </submittedName>
</protein>
<dbReference type="RefSeq" id="WP_004573559.1">
    <property type="nucleotide sequence ID" value="NZ_AFGF01000241.1"/>
</dbReference>
<dbReference type="Proteomes" id="UP000003240">
    <property type="component" value="Unassembled WGS sequence"/>
</dbReference>